<keyword evidence="2" id="KW-0732">Signal</keyword>
<gene>
    <name evidence="3" type="ORF">V0U35_01150</name>
</gene>
<dbReference type="Proteomes" id="UP001310692">
    <property type="component" value="Unassembled WGS sequence"/>
</dbReference>
<feature type="chain" id="PRO_5046041299" description="DUF2946 domain-containing protein" evidence="2">
    <location>
        <begin position="39"/>
        <end position="133"/>
    </location>
</feature>
<evidence type="ECO:0008006" key="5">
    <source>
        <dbReference type="Google" id="ProtNLM"/>
    </source>
</evidence>
<evidence type="ECO:0000313" key="3">
    <source>
        <dbReference type="EMBL" id="MEE2565270.1"/>
    </source>
</evidence>
<protein>
    <recommendedName>
        <fullName evidence="5">DUF2946 domain-containing protein</fullName>
    </recommendedName>
</protein>
<feature type="compositionally biased region" description="Low complexity" evidence="1">
    <location>
        <begin position="78"/>
        <end position="90"/>
    </location>
</feature>
<dbReference type="RefSeq" id="WP_330194808.1">
    <property type="nucleotide sequence ID" value="NZ_JAZDRO010000001.1"/>
</dbReference>
<evidence type="ECO:0000313" key="4">
    <source>
        <dbReference type="Proteomes" id="UP001310692"/>
    </source>
</evidence>
<feature type="region of interest" description="Disordered" evidence="1">
    <location>
        <begin position="107"/>
        <end position="133"/>
    </location>
</feature>
<feature type="compositionally biased region" description="Pro residues" evidence="1">
    <location>
        <begin position="122"/>
        <end position="133"/>
    </location>
</feature>
<name>A0ABU7LVR2_9PROT</name>
<proteinExistence type="predicted"/>
<feature type="region of interest" description="Disordered" evidence="1">
    <location>
        <begin position="59"/>
        <end position="90"/>
    </location>
</feature>
<keyword evidence="4" id="KW-1185">Reference proteome</keyword>
<sequence>MARAIAHRRMLTPARWRAFSVGLLAALALCLQGGAALAHTHSGDYQFAGPAMAEILTAMDRDGSGGPHVPSESGTPCPLSHSPLGHGGLLAPAETLLESGVLYAADNVAPPGQAPPAAAEAPRPPARAPPQTI</sequence>
<accession>A0ABU7LVR2</accession>
<feature type="compositionally biased region" description="Low complexity" evidence="1">
    <location>
        <begin position="109"/>
        <end position="121"/>
    </location>
</feature>
<dbReference type="EMBL" id="JAZDRO010000001">
    <property type="protein sequence ID" value="MEE2565270.1"/>
    <property type="molecule type" value="Genomic_DNA"/>
</dbReference>
<evidence type="ECO:0000256" key="1">
    <source>
        <dbReference type="SAM" id="MobiDB-lite"/>
    </source>
</evidence>
<evidence type="ECO:0000256" key="2">
    <source>
        <dbReference type="SAM" id="SignalP"/>
    </source>
</evidence>
<organism evidence="3 4">
    <name type="scientific">Hyphobacterium marinum</name>
    <dbReference type="NCBI Taxonomy" id="3116574"/>
    <lineage>
        <taxon>Bacteria</taxon>
        <taxon>Pseudomonadati</taxon>
        <taxon>Pseudomonadota</taxon>
        <taxon>Alphaproteobacteria</taxon>
        <taxon>Maricaulales</taxon>
        <taxon>Maricaulaceae</taxon>
        <taxon>Hyphobacterium</taxon>
    </lineage>
</organism>
<comment type="caution">
    <text evidence="3">The sequence shown here is derived from an EMBL/GenBank/DDBJ whole genome shotgun (WGS) entry which is preliminary data.</text>
</comment>
<reference evidence="3 4" key="1">
    <citation type="submission" date="2024-01" db="EMBL/GenBank/DDBJ databases">
        <title>Hyphobacterium bacterium isolated from marine sediment.</title>
        <authorList>
            <person name="Zhao S."/>
        </authorList>
    </citation>
    <scope>NUCLEOTIDE SEQUENCE [LARGE SCALE GENOMIC DNA]</scope>
    <source>
        <strain evidence="3 4">Y60-23</strain>
    </source>
</reference>
<feature type="signal peptide" evidence="2">
    <location>
        <begin position="1"/>
        <end position="38"/>
    </location>
</feature>